<gene>
    <name evidence="3" type="ORF">HPP92_001715</name>
</gene>
<organism evidence="3 4">
    <name type="scientific">Vanilla planifolia</name>
    <name type="common">Vanilla</name>
    <dbReference type="NCBI Taxonomy" id="51239"/>
    <lineage>
        <taxon>Eukaryota</taxon>
        <taxon>Viridiplantae</taxon>
        <taxon>Streptophyta</taxon>
        <taxon>Embryophyta</taxon>
        <taxon>Tracheophyta</taxon>
        <taxon>Spermatophyta</taxon>
        <taxon>Magnoliopsida</taxon>
        <taxon>Liliopsida</taxon>
        <taxon>Asparagales</taxon>
        <taxon>Orchidaceae</taxon>
        <taxon>Vanilloideae</taxon>
        <taxon>Vanilleae</taxon>
        <taxon>Vanilla</taxon>
    </lineage>
</organism>
<feature type="region of interest" description="Disordered" evidence="2">
    <location>
        <begin position="70"/>
        <end position="90"/>
    </location>
</feature>
<proteinExistence type="predicted"/>
<dbReference type="PROSITE" id="PS50005">
    <property type="entry name" value="TPR"/>
    <property type="match status" value="1"/>
</dbReference>
<dbReference type="GO" id="GO:0006417">
    <property type="term" value="P:regulation of translation"/>
    <property type="evidence" value="ECO:0007669"/>
    <property type="project" value="TreeGrafter"/>
</dbReference>
<feature type="repeat" description="TPR" evidence="1">
    <location>
        <begin position="299"/>
        <end position="332"/>
    </location>
</feature>
<sequence length="442" mass="50221">MMRLCSPQSNSTGFLLPTSPNSCANLANFNANPNFYRTKLTINIIVLLVKSPHISSRSCFATPLPDPVLCSESKEPNAEQREEEGEGKEALEGLILPVRRPVKQSSDEAIDSCDNVNENVGMNDSASDSKIDRSLSKLAKKMPIFEPKRGVTPEQKPLRINLELGIYRAKVFTLKFKFEEANQILQKCIWFWPEDGRAYVALGKLLCRQSKLTEARLVYEKGSQATQGENSYIWQCWAVLESKVGNIRRARELFDAATVADKKHVAAWHGWAVLEIKQGNLKKARSLLGKGLKYCGGNEYIYQTLALLESKGNRFEEARYLFQKATQCNPKSCASWLAWAQAEFRQKKYHLARVLFQKAVQASPKNRYAWHVWALFEANRGDIEKGRKLLKVGHALNPFDPVLLQSLALFEYKHSSANLARVLFRRASKIDPKHQPIWFNFL</sequence>
<evidence type="ECO:0000313" key="4">
    <source>
        <dbReference type="Proteomes" id="UP000639772"/>
    </source>
</evidence>
<comment type="caution">
    <text evidence="3">The sequence shown here is derived from an EMBL/GenBank/DDBJ whole genome shotgun (WGS) entry which is preliminary data.</text>
</comment>
<dbReference type="Proteomes" id="UP000639772">
    <property type="component" value="Chromosome 1"/>
</dbReference>
<reference evidence="3 4" key="1">
    <citation type="journal article" date="2020" name="Nat. Food">
        <title>A phased Vanilla planifolia genome enables genetic improvement of flavour and production.</title>
        <authorList>
            <person name="Hasing T."/>
            <person name="Tang H."/>
            <person name="Brym M."/>
            <person name="Khazi F."/>
            <person name="Huang T."/>
            <person name="Chambers A.H."/>
        </authorList>
    </citation>
    <scope>NUCLEOTIDE SEQUENCE [LARGE SCALE GENOMIC DNA]</scope>
    <source>
        <tissue evidence="3">Leaf</tissue>
    </source>
</reference>
<dbReference type="InterPro" id="IPR003107">
    <property type="entry name" value="HAT"/>
</dbReference>
<dbReference type="GO" id="GO:0003727">
    <property type="term" value="F:single-stranded RNA binding"/>
    <property type="evidence" value="ECO:0007669"/>
    <property type="project" value="TreeGrafter"/>
</dbReference>
<dbReference type="Pfam" id="PF13432">
    <property type="entry name" value="TPR_16"/>
    <property type="match status" value="1"/>
</dbReference>
<dbReference type="AlphaFoldDB" id="A0A835S314"/>
<protein>
    <submittedName>
        <fullName evidence="3">Uncharacterized protein</fullName>
    </submittedName>
</protein>
<dbReference type="EMBL" id="JADCNM010000001">
    <property type="protein sequence ID" value="KAG0501643.1"/>
    <property type="molecule type" value="Genomic_DNA"/>
</dbReference>
<dbReference type="SUPFAM" id="SSF48452">
    <property type="entry name" value="TPR-like"/>
    <property type="match status" value="1"/>
</dbReference>
<dbReference type="InterPro" id="IPR019734">
    <property type="entry name" value="TPR_rpt"/>
</dbReference>
<dbReference type="SMART" id="SM00028">
    <property type="entry name" value="TPR"/>
    <property type="match status" value="6"/>
</dbReference>
<dbReference type="SMART" id="SM00386">
    <property type="entry name" value="HAT"/>
    <property type="match status" value="6"/>
</dbReference>
<accession>A0A835S314</accession>
<evidence type="ECO:0000256" key="1">
    <source>
        <dbReference type="PROSITE-ProRule" id="PRU00339"/>
    </source>
</evidence>
<keyword evidence="1" id="KW-0802">TPR repeat</keyword>
<name>A0A835S314_VANPL</name>
<dbReference type="InterPro" id="IPR011990">
    <property type="entry name" value="TPR-like_helical_dom_sf"/>
</dbReference>
<dbReference type="Pfam" id="PF13428">
    <property type="entry name" value="TPR_14"/>
    <property type="match status" value="1"/>
</dbReference>
<dbReference type="GO" id="GO:0009507">
    <property type="term" value="C:chloroplast"/>
    <property type="evidence" value="ECO:0007669"/>
    <property type="project" value="TreeGrafter"/>
</dbReference>
<dbReference type="GO" id="GO:0006397">
    <property type="term" value="P:mRNA processing"/>
    <property type="evidence" value="ECO:0007669"/>
    <property type="project" value="InterPro"/>
</dbReference>
<evidence type="ECO:0000256" key="2">
    <source>
        <dbReference type="SAM" id="MobiDB-lite"/>
    </source>
</evidence>
<dbReference type="Gene3D" id="1.25.40.10">
    <property type="entry name" value="Tetratricopeptide repeat domain"/>
    <property type="match status" value="1"/>
</dbReference>
<dbReference type="PANTHER" id="PTHR44917:SF1">
    <property type="entry name" value="PROTEIN HIGH CHLOROPHYLL FLUORESCENT 107"/>
    <property type="match status" value="1"/>
</dbReference>
<dbReference type="GO" id="GO:0003729">
    <property type="term" value="F:mRNA binding"/>
    <property type="evidence" value="ECO:0007669"/>
    <property type="project" value="InterPro"/>
</dbReference>
<dbReference type="OrthoDB" id="541719at2759"/>
<dbReference type="InterPro" id="IPR044624">
    <property type="entry name" value="Mbb1-like"/>
</dbReference>
<evidence type="ECO:0000313" key="3">
    <source>
        <dbReference type="EMBL" id="KAG0501643.1"/>
    </source>
</evidence>
<dbReference type="PANTHER" id="PTHR44917">
    <property type="entry name" value="PROTEIN HIGH CHLOROPHYLL FLUORESCENT 107"/>
    <property type="match status" value="1"/>
</dbReference>